<dbReference type="EMBL" id="KV423933">
    <property type="protein sequence ID" value="KZT60212.1"/>
    <property type="molecule type" value="Genomic_DNA"/>
</dbReference>
<organism evidence="3 4">
    <name type="scientific">Calocera cornea HHB12733</name>
    <dbReference type="NCBI Taxonomy" id="1353952"/>
    <lineage>
        <taxon>Eukaryota</taxon>
        <taxon>Fungi</taxon>
        <taxon>Dikarya</taxon>
        <taxon>Basidiomycota</taxon>
        <taxon>Agaricomycotina</taxon>
        <taxon>Dacrymycetes</taxon>
        <taxon>Dacrymycetales</taxon>
        <taxon>Dacrymycetaceae</taxon>
        <taxon>Calocera</taxon>
    </lineage>
</organism>
<evidence type="ECO:0000313" key="3">
    <source>
        <dbReference type="EMBL" id="KZT60212.1"/>
    </source>
</evidence>
<keyword evidence="2" id="KW-1133">Transmembrane helix</keyword>
<accession>A0A165I762</accession>
<dbReference type="OrthoDB" id="10662231at2759"/>
<reference evidence="3 4" key="1">
    <citation type="journal article" date="2016" name="Mol. Biol. Evol.">
        <title>Comparative Genomics of Early-Diverging Mushroom-Forming Fungi Provides Insights into the Origins of Lignocellulose Decay Capabilities.</title>
        <authorList>
            <person name="Nagy L.G."/>
            <person name="Riley R."/>
            <person name="Tritt A."/>
            <person name="Adam C."/>
            <person name="Daum C."/>
            <person name="Floudas D."/>
            <person name="Sun H."/>
            <person name="Yadav J.S."/>
            <person name="Pangilinan J."/>
            <person name="Larsson K.H."/>
            <person name="Matsuura K."/>
            <person name="Barry K."/>
            <person name="Labutti K."/>
            <person name="Kuo R."/>
            <person name="Ohm R.A."/>
            <person name="Bhattacharya S.S."/>
            <person name="Shirouzu T."/>
            <person name="Yoshinaga Y."/>
            <person name="Martin F.M."/>
            <person name="Grigoriev I.V."/>
            <person name="Hibbett D.S."/>
        </authorList>
    </citation>
    <scope>NUCLEOTIDE SEQUENCE [LARGE SCALE GENOMIC DNA]</scope>
    <source>
        <strain evidence="3 4">HHB12733</strain>
    </source>
</reference>
<gene>
    <name evidence="3" type="ORF">CALCODRAFT_507045</name>
</gene>
<feature type="transmembrane region" description="Helical" evidence="2">
    <location>
        <begin position="263"/>
        <end position="282"/>
    </location>
</feature>
<dbReference type="AlphaFoldDB" id="A0A165I762"/>
<sequence length="303" mass="33073">MDAYEFDDGSTDLSPIFSPDLTHSALSSSSDSPGAGFSALKVGLEVTKTFVETAKAAVEYGKAKVEREKASIELEKAQAESEDGPTSVTALFSRLMENASAKGKEKGKAIAQSAAGTSEEKEAELLRQARMIAAGIAAAMQVKQAKLTAEEVYALYKALCELNLGMKAGFIEEEQAHEERVNEIAAGLLLRMQGELDDAFDTGRGIGARRSKASRPKSRLSKKWDNARCRFAYRKKLTKEWTKVQAKTFWKVLKRWSIKYGPVAIKGLLVIGLLAVLKFLGFNHFARFMDLVGVHQDAEAAVS</sequence>
<keyword evidence="2" id="KW-0472">Membrane</keyword>
<feature type="compositionally biased region" description="Low complexity" evidence="1">
    <location>
        <begin position="18"/>
        <end position="34"/>
    </location>
</feature>
<dbReference type="Proteomes" id="UP000076842">
    <property type="component" value="Unassembled WGS sequence"/>
</dbReference>
<evidence type="ECO:0000256" key="2">
    <source>
        <dbReference type="SAM" id="Phobius"/>
    </source>
</evidence>
<feature type="region of interest" description="Disordered" evidence="1">
    <location>
        <begin position="1"/>
        <end position="34"/>
    </location>
</feature>
<keyword evidence="2" id="KW-0812">Transmembrane</keyword>
<feature type="compositionally biased region" description="Acidic residues" evidence="1">
    <location>
        <begin position="1"/>
        <end position="10"/>
    </location>
</feature>
<name>A0A165I762_9BASI</name>
<keyword evidence="4" id="KW-1185">Reference proteome</keyword>
<evidence type="ECO:0000256" key="1">
    <source>
        <dbReference type="SAM" id="MobiDB-lite"/>
    </source>
</evidence>
<protein>
    <submittedName>
        <fullName evidence="3">Uncharacterized protein</fullName>
    </submittedName>
</protein>
<evidence type="ECO:0000313" key="4">
    <source>
        <dbReference type="Proteomes" id="UP000076842"/>
    </source>
</evidence>
<proteinExistence type="predicted"/>
<dbReference type="InParanoid" id="A0A165I762"/>